<proteinExistence type="predicted"/>
<dbReference type="Proteomes" id="UP000887565">
    <property type="component" value="Unplaced"/>
</dbReference>
<sequence>MALFYCSGTYSFDPEDQIGHLPIVFYLLCTIFVIGINDTLHRLKSRTPGRLFNVVAKAGIGSVPARHAFGYWFGFGTTIVPDILS</sequence>
<feature type="transmembrane region" description="Helical" evidence="1">
    <location>
        <begin position="20"/>
        <end position="40"/>
    </location>
</feature>
<organism evidence="2 3">
    <name type="scientific">Romanomermis culicivorax</name>
    <name type="common">Nematode worm</name>
    <dbReference type="NCBI Taxonomy" id="13658"/>
    <lineage>
        <taxon>Eukaryota</taxon>
        <taxon>Metazoa</taxon>
        <taxon>Ecdysozoa</taxon>
        <taxon>Nematoda</taxon>
        <taxon>Enoplea</taxon>
        <taxon>Dorylaimia</taxon>
        <taxon>Mermithida</taxon>
        <taxon>Mermithoidea</taxon>
        <taxon>Mermithidae</taxon>
        <taxon>Romanomermis</taxon>
    </lineage>
</organism>
<dbReference type="WBParaSite" id="nRc.2.0.1.t07653-RA">
    <property type="protein sequence ID" value="nRc.2.0.1.t07653-RA"/>
    <property type="gene ID" value="nRc.2.0.1.g07653"/>
</dbReference>
<dbReference type="AlphaFoldDB" id="A0A915I2G7"/>
<keyword evidence="1" id="KW-1133">Transmembrane helix</keyword>
<evidence type="ECO:0000256" key="1">
    <source>
        <dbReference type="SAM" id="Phobius"/>
    </source>
</evidence>
<evidence type="ECO:0000313" key="2">
    <source>
        <dbReference type="Proteomes" id="UP000887565"/>
    </source>
</evidence>
<keyword evidence="1" id="KW-0812">Transmembrane</keyword>
<evidence type="ECO:0000313" key="3">
    <source>
        <dbReference type="WBParaSite" id="nRc.2.0.1.t07653-RA"/>
    </source>
</evidence>
<name>A0A915I2G7_ROMCU</name>
<protein>
    <submittedName>
        <fullName evidence="3">Phosphatidate cytidylyltransferase</fullName>
    </submittedName>
</protein>
<reference evidence="3" key="1">
    <citation type="submission" date="2022-11" db="UniProtKB">
        <authorList>
            <consortium name="WormBaseParasite"/>
        </authorList>
    </citation>
    <scope>IDENTIFICATION</scope>
</reference>
<keyword evidence="2" id="KW-1185">Reference proteome</keyword>
<keyword evidence="1" id="KW-0472">Membrane</keyword>
<accession>A0A915I2G7</accession>